<dbReference type="EMBL" id="OZ075146">
    <property type="protein sequence ID" value="CAL5055078.1"/>
    <property type="molecule type" value="Genomic_DNA"/>
</dbReference>
<organism evidence="2 3">
    <name type="scientific">Urochloa decumbens</name>
    <dbReference type="NCBI Taxonomy" id="240449"/>
    <lineage>
        <taxon>Eukaryota</taxon>
        <taxon>Viridiplantae</taxon>
        <taxon>Streptophyta</taxon>
        <taxon>Embryophyta</taxon>
        <taxon>Tracheophyta</taxon>
        <taxon>Spermatophyta</taxon>
        <taxon>Magnoliopsida</taxon>
        <taxon>Liliopsida</taxon>
        <taxon>Poales</taxon>
        <taxon>Poaceae</taxon>
        <taxon>PACMAD clade</taxon>
        <taxon>Panicoideae</taxon>
        <taxon>Panicodae</taxon>
        <taxon>Paniceae</taxon>
        <taxon>Melinidinae</taxon>
        <taxon>Urochloa</taxon>
    </lineage>
</organism>
<protein>
    <recommendedName>
        <fullName evidence="1">KIB1-4 beta-propeller domain-containing protein</fullName>
    </recommendedName>
</protein>
<dbReference type="Proteomes" id="UP001497457">
    <property type="component" value="Chromosome 36b"/>
</dbReference>
<feature type="domain" description="KIB1-4 beta-propeller" evidence="1">
    <location>
        <begin position="62"/>
        <end position="303"/>
    </location>
</feature>
<evidence type="ECO:0000313" key="3">
    <source>
        <dbReference type="Proteomes" id="UP001497457"/>
    </source>
</evidence>
<reference evidence="3" key="1">
    <citation type="submission" date="2024-06" db="EMBL/GenBank/DDBJ databases">
        <authorList>
            <person name="Ryan C."/>
        </authorList>
    </citation>
    <scope>NUCLEOTIDE SEQUENCE [LARGE SCALE GENOMIC DNA]</scope>
</reference>
<name>A0ABC9ECJ3_9POAL</name>
<evidence type="ECO:0000313" key="2">
    <source>
        <dbReference type="EMBL" id="CAL5055078.1"/>
    </source>
</evidence>
<gene>
    <name evidence="2" type="ORF">URODEC1_LOCUS94196</name>
</gene>
<dbReference type="AlphaFoldDB" id="A0ABC9ECJ3"/>
<accession>A0ABC9ECJ3</accession>
<dbReference type="PANTHER" id="PTHR33110:SF35">
    <property type="entry name" value="OS02G0671200 PROTEIN"/>
    <property type="match status" value="1"/>
</dbReference>
<keyword evidence="3" id="KW-1185">Reference proteome</keyword>
<dbReference type="Gene3D" id="1.20.1280.50">
    <property type="match status" value="1"/>
</dbReference>
<proteinExistence type="predicted"/>
<dbReference type="Pfam" id="PF03478">
    <property type="entry name" value="Beta-prop_KIB1-4"/>
    <property type="match status" value="1"/>
</dbReference>
<dbReference type="PANTHER" id="PTHR33110">
    <property type="entry name" value="F-BOX/KELCH-REPEAT PROTEIN-RELATED"/>
    <property type="match status" value="1"/>
</dbReference>
<evidence type="ECO:0000259" key="1">
    <source>
        <dbReference type="Pfam" id="PF03478"/>
    </source>
</evidence>
<sequence>MAVVGWSDLPSELLTDVAAGITELADISRFRSVCSSWRSAAGDAAAAPPPQPPWLLLPSRLFFSPREDRIYPDLLLPRPAAADRRRRRPRLYGSPHGWTLAVDPTDLAASLVHPFTGATRTLPTLPAFFKETDDLAWDWSPHGVMVSCGEGILFCFFSDSSDLLSWAPIPALAGCNASSINYAAANFFVFEEDVCRTTVVDALTLHVAAVLPAPAVDLPAEARLAVAGDDLFLLVKSKWMYLFGDDVDFSKAFRLNHRSAHPAWQDLTGIGYDRALFVDSLHGFAVPTAGFANLEGNTIYSVSTSEVSNRRHTTVKYSVSAFSLDSRSSKKLASRLDGREMAMRGETPSWIIPSIIEGAAVASLV</sequence>
<reference evidence="2 3" key="2">
    <citation type="submission" date="2024-10" db="EMBL/GenBank/DDBJ databases">
        <authorList>
            <person name="Ryan C."/>
        </authorList>
    </citation>
    <scope>NUCLEOTIDE SEQUENCE [LARGE SCALE GENOMIC DNA]</scope>
</reference>
<dbReference type="InterPro" id="IPR005174">
    <property type="entry name" value="KIB1-4_b-propeller"/>
</dbReference>